<feature type="transmembrane region" description="Helical" evidence="1">
    <location>
        <begin position="60"/>
        <end position="82"/>
    </location>
</feature>
<dbReference type="RefSeq" id="WP_190782848.1">
    <property type="nucleotide sequence ID" value="NZ_JACWZZ010000001.1"/>
</dbReference>
<dbReference type="PANTHER" id="PTHR37464">
    <property type="entry name" value="BLL2463 PROTEIN"/>
    <property type="match status" value="1"/>
</dbReference>
<dbReference type="InterPro" id="IPR011933">
    <property type="entry name" value="Double_TM_dom"/>
</dbReference>
<name>A0ABR8JEA5_9BACT</name>
<evidence type="ECO:0000256" key="1">
    <source>
        <dbReference type="SAM" id="Phobius"/>
    </source>
</evidence>
<dbReference type="EMBL" id="JACWZZ010000001">
    <property type="protein sequence ID" value="MBD2713695.1"/>
    <property type="molecule type" value="Genomic_DNA"/>
</dbReference>
<comment type="caution">
    <text evidence="3">The sequence shown here is derived from an EMBL/GenBank/DDBJ whole genome shotgun (WGS) entry which is preliminary data.</text>
</comment>
<reference evidence="3 4" key="1">
    <citation type="submission" date="2020-09" db="EMBL/GenBank/DDBJ databases">
        <authorList>
            <person name="Kim M.K."/>
        </authorList>
    </citation>
    <scope>NUCLEOTIDE SEQUENCE [LARGE SCALE GENOMIC DNA]</scope>
    <source>
        <strain evidence="3 4">BT646</strain>
    </source>
</reference>
<dbReference type="Pfam" id="PF07584">
    <property type="entry name" value="BatA"/>
    <property type="match status" value="1"/>
</dbReference>
<dbReference type="InterPro" id="IPR024163">
    <property type="entry name" value="Aerotolerance_reg_N"/>
</dbReference>
<keyword evidence="1" id="KW-0812">Transmembrane</keyword>
<evidence type="ECO:0000313" key="4">
    <source>
        <dbReference type="Proteomes" id="UP000642468"/>
    </source>
</evidence>
<sequence>MPAFLFHHATAGLLALLGLAVPVAIHLWNRRPGRTVRVGSVRWLEAAANRRLRNLRLEQVWLLLLRAALVALLALVVADPVWMRPRPAQEARGVVLLAPQLLHPDVLPALRPSLDSLRRQGYSLRLFAPGFRPVSAHAWNQPDSLRQLLTLARVADSATTVADDYWARARQAADSFPGRPLHLITGAALPYFIGARPALPARLTWQTVPLPDSAVWLAQAWQPHPDTLRLLVGRSQEEGTVFRTVALRHPRTAGRLSVAALPGLEYVPGPKPVLQLAGQPAVAIHTAPLRVVLYADAAHAAAERYLRAALRAAALGLHRPLDLRTATPTAPLPNQTDWFFWLSDQPVPAGLLRQVRQGGNLWQEALKGSLVDTRLDVTGLADAAPIAIRRLDTSTVARQTILWQAGTGQPVLLRQPLGQGRRYHLRTRLQADWTSLPESPVLPTLLLQLLRSESEPAVGITAHDLRQLDPRQLGAPASVAAPVSNAPATIQPAPQAVELRPGLLLAALLLFALERWLARRRSVSPSSSSL</sequence>
<accession>A0ABR8JEA5</accession>
<dbReference type="NCBIfam" id="TIGR02226">
    <property type="entry name" value="two_anch"/>
    <property type="match status" value="1"/>
</dbReference>
<evidence type="ECO:0000313" key="3">
    <source>
        <dbReference type="EMBL" id="MBD2713695.1"/>
    </source>
</evidence>
<keyword evidence="4" id="KW-1185">Reference proteome</keyword>
<feature type="domain" description="Aerotolerance regulator N-terminal" evidence="2">
    <location>
        <begin position="9"/>
        <end position="80"/>
    </location>
</feature>
<keyword evidence="1" id="KW-0472">Membrane</keyword>
<gene>
    <name evidence="3" type="ORF">IC231_01460</name>
</gene>
<feature type="transmembrane region" description="Helical" evidence="1">
    <location>
        <begin position="6"/>
        <end position="28"/>
    </location>
</feature>
<keyword evidence="1" id="KW-1133">Transmembrane helix</keyword>
<evidence type="ECO:0000259" key="2">
    <source>
        <dbReference type="Pfam" id="PF07584"/>
    </source>
</evidence>
<organism evidence="3 4">
    <name type="scientific">Hymenobacter duratus</name>
    <dbReference type="NCBI Taxonomy" id="2771356"/>
    <lineage>
        <taxon>Bacteria</taxon>
        <taxon>Pseudomonadati</taxon>
        <taxon>Bacteroidota</taxon>
        <taxon>Cytophagia</taxon>
        <taxon>Cytophagales</taxon>
        <taxon>Hymenobacteraceae</taxon>
        <taxon>Hymenobacter</taxon>
    </lineage>
</organism>
<dbReference type="Proteomes" id="UP000642468">
    <property type="component" value="Unassembled WGS sequence"/>
</dbReference>
<dbReference type="PANTHER" id="PTHR37464:SF1">
    <property type="entry name" value="BLL2463 PROTEIN"/>
    <property type="match status" value="1"/>
</dbReference>
<protein>
    <submittedName>
        <fullName evidence="3">BatA domain-containing protein</fullName>
    </submittedName>
</protein>
<proteinExistence type="predicted"/>